<proteinExistence type="predicted"/>
<dbReference type="Proteomes" id="UP000295215">
    <property type="component" value="Unassembled WGS sequence"/>
</dbReference>
<dbReference type="PROSITE" id="PS51257">
    <property type="entry name" value="PROKAR_LIPOPROTEIN"/>
    <property type="match status" value="1"/>
</dbReference>
<dbReference type="OrthoDB" id="955522at2"/>
<name>A0A4R7F016_9FLAO</name>
<dbReference type="AlphaFoldDB" id="A0A4R7F016"/>
<dbReference type="RefSeq" id="WP_133711970.1">
    <property type="nucleotide sequence ID" value="NZ_SOAG01000006.1"/>
</dbReference>
<keyword evidence="3" id="KW-1185">Reference proteome</keyword>
<accession>A0A4R7F016</accession>
<protein>
    <submittedName>
        <fullName evidence="2">Uncharacterized protein</fullName>
    </submittedName>
</protein>
<dbReference type="EMBL" id="SOAG01000006">
    <property type="protein sequence ID" value="TDS63572.1"/>
    <property type="molecule type" value="Genomic_DNA"/>
</dbReference>
<feature type="signal peptide" evidence="1">
    <location>
        <begin position="1"/>
        <end position="18"/>
    </location>
</feature>
<evidence type="ECO:0000313" key="2">
    <source>
        <dbReference type="EMBL" id="TDS63572.1"/>
    </source>
</evidence>
<evidence type="ECO:0000256" key="1">
    <source>
        <dbReference type="SAM" id="SignalP"/>
    </source>
</evidence>
<reference evidence="2 3" key="1">
    <citation type="submission" date="2019-03" db="EMBL/GenBank/DDBJ databases">
        <title>Genomic Encyclopedia of Archaeal and Bacterial Type Strains, Phase II (KMG-II): from individual species to whole genera.</title>
        <authorList>
            <person name="Goeker M."/>
        </authorList>
    </citation>
    <scope>NUCLEOTIDE SEQUENCE [LARGE SCALE GENOMIC DNA]</scope>
    <source>
        <strain evidence="2 3">DSM 28213</strain>
    </source>
</reference>
<keyword evidence="1" id="KW-0732">Signal</keyword>
<comment type="caution">
    <text evidence="2">The sequence shown here is derived from an EMBL/GenBank/DDBJ whole genome shotgun (WGS) entry which is preliminary data.</text>
</comment>
<evidence type="ECO:0000313" key="3">
    <source>
        <dbReference type="Proteomes" id="UP000295215"/>
    </source>
</evidence>
<gene>
    <name evidence="2" type="ORF">C8P70_1062</name>
</gene>
<organism evidence="2 3">
    <name type="scientific">Myroides indicus</name>
    <dbReference type="NCBI Taxonomy" id="1323422"/>
    <lineage>
        <taxon>Bacteria</taxon>
        <taxon>Pseudomonadati</taxon>
        <taxon>Bacteroidota</taxon>
        <taxon>Flavobacteriia</taxon>
        <taxon>Flavobacteriales</taxon>
        <taxon>Flavobacteriaceae</taxon>
        <taxon>Myroides</taxon>
    </lineage>
</organism>
<sequence>MKKAFSFLLIVLFIVACSEDYDNNTNNNLTKEAKVVPYKSMQYAIINRTGFEVKAKFIMLPKFANSILGGFTLNTSYGPEYMDALLSIPESTDYITNQYSADKIDFNSDLVIQELNDEVFIDLLDPSDIGYFLKYGVNSDVYPYHKVYFVEFKLIGLPVSGIVSLDDYPVNPVSISVNQNYNNPDFSCLYNIQDVHFEIPLSGGTIPQPFYEVRYFLPGVTPVFTDLTMGIKVSYERNDMDDTYYFIIDHI</sequence>
<feature type="chain" id="PRO_5020464363" evidence="1">
    <location>
        <begin position="19"/>
        <end position="251"/>
    </location>
</feature>